<dbReference type="EMBL" id="JAVRER010000048">
    <property type="protein sequence ID" value="MDT0418578.1"/>
    <property type="molecule type" value="Genomic_DNA"/>
</dbReference>
<dbReference type="Pfam" id="PF00534">
    <property type="entry name" value="Glycos_transf_1"/>
    <property type="match status" value="1"/>
</dbReference>
<gene>
    <name evidence="4" type="ORF">RM574_24140</name>
</gene>
<dbReference type="RefSeq" id="WP_311677511.1">
    <property type="nucleotide sequence ID" value="NZ_JAVRER010000048.1"/>
</dbReference>
<proteinExistence type="predicted"/>
<dbReference type="PANTHER" id="PTHR12526">
    <property type="entry name" value="GLYCOSYLTRANSFERASE"/>
    <property type="match status" value="1"/>
</dbReference>
<reference evidence="5" key="1">
    <citation type="submission" date="2023-07" db="EMBL/GenBank/DDBJ databases">
        <title>30 novel species of actinomycetes from the DSMZ collection.</title>
        <authorList>
            <person name="Nouioui I."/>
        </authorList>
    </citation>
    <scope>NUCLEOTIDE SEQUENCE [LARGE SCALE GENOMIC DNA]</scope>
    <source>
        <strain evidence="5">DSM 41982</strain>
    </source>
</reference>
<comment type="caution">
    <text evidence="4">The sequence shown here is derived from an EMBL/GenBank/DDBJ whole genome shotgun (WGS) entry which is preliminary data.</text>
</comment>
<evidence type="ECO:0000259" key="3">
    <source>
        <dbReference type="Pfam" id="PF00534"/>
    </source>
</evidence>
<name>A0ABD5EB33_9ACTN</name>
<dbReference type="SUPFAM" id="SSF53756">
    <property type="entry name" value="UDP-Glycosyltransferase/glycogen phosphorylase"/>
    <property type="match status" value="1"/>
</dbReference>
<evidence type="ECO:0000313" key="5">
    <source>
        <dbReference type="Proteomes" id="UP001183607"/>
    </source>
</evidence>
<evidence type="ECO:0000256" key="2">
    <source>
        <dbReference type="ARBA" id="ARBA00022679"/>
    </source>
</evidence>
<dbReference type="GO" id="GO:0016757">
    <property type="term" value="F:glycosyltransferase activity"/>
    <property type="evidence" value="ECO:0007669"/>
    <property type="project" value="UniProtKB-KW"/>
</dbReference>
<dbReference type="PANTHER" id="PTHR12526:SF627">
    <property type="entry name" value="D-RHAMNOSYLTRANSFERASE WBPZ"/>
    <property type="match status" value="1"/>
</dbReference>
<organism evidence="4 5">
    <name type="scientific">Streptomyces evansiae</name>
    <dbReference type="NCBI Taxonomy" id="3075535"/>
    <lineage>
        <taxon>Bacteria</taxon>
        <taxon>Bacillati</taxon>
        <taxon>Actinomycetota</taxon>
        <taxon>Actinomycetes</taxon>
        <taxon>Kitasatosporales</taxon>
        <taxon>Streptomycetaceae</taxon>
        <taxon>Streptomyces</taxon>
    </lineage>
</organism>
<sequence length="419" mass="45607">MQLSFLIHNGYAIGGTVRTTYNLAAQLAEHHDVEVVSVFRHRDTPALTPDPRIRVRHLVDLRTDSLGSDRAHPLLKRPAADFPRAEVRYARYSALTDERINAYLAGVTSDVVIGTRPGLNVHLARRTRPGPVRIGQEHLTLSAHDQELRGELEAAYPLLDGFTTTTEADARAYRAGMDLPGVPVWSMANPVPAPALPPVAGDSKWVVAAGRLAGVKRYDLLVRAFARVRAERPDWRLRIYGSGKQENRLRRLIHELGLYNHVFLMGPAHPIEAEWVKGSIAAVTSSLESFGMTIVEAMRCGLPVVSSDAPHGPAEIIDDGVNGRLVPVDAGPETFAAGLLQLINDDGLRARMSAAALRSSARYDPAVIAERYESLFTSLRAARGPRPAGLLRGAVHRGRARLLGSVLAPRAAAKKGRPE</sequence>
<protein>
    <recommendedName>
        <fullName evidence="1">D-inositol 3-phosphate glycosyltransferase</fullName>
    </recommendedName>
</protein>
<dbReference type="AlphaFoldDB" id="A0ABD5EB33"/>
<dbReference type="Proteomes" id="UP001183607">
    <property type="component" value="Unassembled WGS sequence"/>
</dbReference>
<dbReference type="InterPro" id="IPR001296">
    <property type="entry name" value="Glyco_trans_1"/>
</dbReference>
<accession>A0ABD5EB33</accession>
<keyword evidence="2 4" id="KW-0808">Transferase</keyword>
<feature type="domain" description="Glycosyl transferase family 1" evidence="3">
    <location>
        <begin position="201"/>
        <end position="356"/>
    </location>
</feature>
<evidence type="ECO:0000313" key="4">
    <source>
        <dbReference type="EMBL" id="MDT0418578.1"/>
    </source>
</evidence>
<dbReference type="Gene3D" id="3.40.50.2000">
    <property type="entry name" value="Glycogen Phosphorylase B"/>
    <property type="match status" value="2"/>
</dbReference>
<keyword evidence="4" id="KW-0328">Glycosyltransferase</keyword>
<evidence type="ECO:0000256" key="1">
    <source>
        <dbReference type="ARBA" id="ARBA00021292"/>
    </source>
</evidence>